<keyword evidence="3" id="KW-1185">Reference proteome</keyword>
<gene>
    <name evidence="2" type="ORF">WR25_16131</name>
</gene>
<accession>A0A2A2LB41</accession>
<evidence type="ECO:0000313" key="2">
    <source>
        <dbReference type="EMBL" id="PAV83400.1"/>
    </source>
</evidence>
<feature type="compositionally biased region" description="Basic and acidic residues" evidence="1">
    <location>
        <begin position="25"/>
        <end position="35"/>
    </location>
</feature>
<comment type="caution">
    <text evidence="2">The sequence shown here is derived from an EMBL/GenBank/DDBJ whole genome shotgun (WGS) entry which is preliminary data.</text>
</comment>
<feature type="region of interest" description="Disordered" evidence="1">
    <location>
        <begin position="1"/>
        <end position="92"/>
    </location>
</feature>
<dbReference type="AlphaFoldDB" id="A0A2A2LB41"/>
<name>A0A2A2LB41_9BILA</name>
<reference evidence="2 3" key="1">
    <citation type="journal article" date="2017" name="Curr. Biol.">
        <title>Genome architecture and evolution of a unichromosomal asexual nematode.</title>
        <authorList>
            <person name="Fradin H."/>
            <person name="Zegar C."/>
            <person name="Gutwein M."/>
            <person name="Lucas J."/>
            <person name="Kovtun M."/>
            <person name="Corcoran D."/>
            <person name="Baugh L.R."/>
            <person name="Kiontke K."/>
            <person name="Gunsalus K."/>
            <person name="Fitch D.H."/>
            <person name="Piano F."/>
        </authorList>
    </citation>
    <scope>NUCLEOTIDE SEQUENCE [LARGE SCALE GENOMIC DNA]</scope>
    <source>
        <strain evidence="2">PF1309</strain>
    </source>
</reference>
<dbReference type="EMBL" id="LIAE01006965">
    <property type="protein sequence ID" value="PAV83400.1"/>
    <property type="molecule type" value="Genomic_DNA"/>
</dbReference>
<proteinExistence type="predicted"/>
<organism evidence="2 3">
    <name type="scientific">Diploscapter pachys</name>
    <dbReference type="NCBI Taxonomy" id="2018661"/>
    <lineage>
        <taxon>Eukaryota</taxon>
        <taxon>Metazoa</taxon>
        <taxon>Ecdysozoa</taxon>
        <taxon>Nematoda</taxon>
        <taxon>Chromadorea</taxon>
        <taxon>Rhabditida</taxon>
        <taxon>Rhabditina</taxon>
        <taxon>Rhabditomorpha</taxon>
        <taxon>Rhabditoidea</taxon>
        <taxon>Rhabditidae</taxon>
        <taxon>Diploscapter</taxon>
    </lineage>
</organism>
<protein>
    <submittedName>
        <fullName evidence="2">Uncharacterized protein</fullName>
    </submittedName>
</protein>
<dbReference type="OrthoDB" id="5875229at2759"/>
<dbReference type="Proteomes" id="UP000218231">
    <property type="component" value="Unassembled WGS sequence"/>
</dbReference>
<sequence>MGGNESRHLRCGSGSGGQGCLSLHNHIDKEEEYGRPARPTKLSKSAIKKLRKQQKERPEFVWDEIPTPSVHEHRDTMSEPTIPTQERLLQVR</sequence>
<evidence type="ECO:0000256" key="1">
    <source>
        <dbReference type="SAM" id="MobiDB-lite"/>
    </source>
</evidence>
<evidence type="ECO:0000313" key="3">
    <source>
        <dbReference type="Proteomes" id="UP000218231"/>
    </source>
</evidence>